<accession>A0A2U2J6B3</accession>
<dbReference type="Pfam" id="PF03548">
    <property type="entry name" value="LolA"/>
    <property type="match status" value="1"/>
</dbReference>
<reference evidence="3 4" key="1">
    <citation type="submission" date="2018-05" db="EMBL/GenBank/DDBJ databases">
        <title>Genome of Sphingosinicella humi QZX222.</title>
        <authorList>
            <person name="Qiao Z."/>
            <person name="Wang G."/>
        </authorList>
    </citation>
    <scope>NUCLEOTIDE SEQUENCE [LARGE SCALE GENOMIC DNA]</scope>
    <source>
        <strain evidence="3 4">QZX222</strain>
    </source>
</reference>
<dbReference type="PANTHER" id="PTHR35869">
    <property type="entry name" value="OUTER-MEMBRANE LIPOPROTEIN CARRIER PROTEIN"/>
    <property type="match status" value="1"/>
</dbReference>
<dbReference type="OrthoDB" id="9800501at2"/>
<sequence>MRLKTLAVATLPLALAAPAMVVAQSSSPLSQVQAHMKTVDTMTANFSQTGRTGQTLNGKLTMKRPGKVRFQYQKGVPMLIVGDGKALTMIDYEVDQVSRWPIGDSPLSVLLNPNKDLSGIAKVTRNDGQVLLIEARDPKKPEFGTITIAFAKVPSAPAGLMLEGWTALDAQNNRTTIKLSGQRYNVQVADSAFRWTDPRRRSPRG</sequence>
<dbReference type="AlphaFoldDB" id="A0A2U2J6B3"/>
<keyword evidence="1 2" id="KW-0732">Signal</keyword>
<dbReference type="Gene3D" id="2.50.20.10">
    <property type="entry name" value="Lipoprotein localisation LolA/LolB/LppX"/>
    <property type="match status" value="1"/>
</dbReference>
<evidence type="ECO:0000313" key="3">
    <source>
        <dbReference type="EMBL" id="PWG03874.1"/>
    </source>
</evidence>
<evidence type="ECO:0000256" key="1">
    <source>
        <dbReference type="ARBA" id="ARBA00022729"/>
    </source>
</evidence>
<proteinExistence type="predicted"/>
<feature type="signal peptide" evidence="2">
    <location>
        <begin position="1"/>
        <end position="23"/>
    </location>
</feature>
<dbReference type="RefSeq" id="WP_109272048.1">
    <property type="nucleotide sequence ID" value="NZ_QFFF01000001.1"/>
</dbReference>
<evidence type="ECO:0000256" key="2">
    <source>
        <dbReference type="SAM" id="SignalP"/>
    </source>
</evidence>
<evidence type="ECO:0000313" key="4">
    <source>
        <dbReference type="Proteomes" id="UP000245916"/>
    </source>
</evidence>
<gene>
    <name evidence="3" type="ORF">DF286_06090</name>
</gene>
<comment type="caution">
    <text evidence="3">The sequence shown here is derived from an EMBL/GenBank/DDBJ whole genome shotgun (WGS) entry which is preliminary data.</text>
</comment>
<dbReference type="EMBL" id="QFFF01000001">
    <property type="protein sequence ID" value="PWG03874.1"/>
    <property type="molecule type" value="Genomic_DNA"/>
</dbReference>
<keyword evidence="4" id="KW-1185">Reference proteome</keyword>
<protein>
    <submittedName>
        <fullName evidence="3">Cell envelope biogenesis protein LolA</fullName>
    </submittedName>
</protein>
<dbReference type="Proteomes" id="UP000245916">
    <property type="component" value="Unassembled WGS sequence"/>
</dbReference>
<dbReference type="InterPro" id="IPR004564">
    <property type="entry name" value="OM_lipoprot_carrier_LolA-like"/>
</dbReference>
<dbReference type="SUPFAM" id="SSF89392">
    <property type="entry name" value="Prokaryotic lipoproteins and lipoprotein localization factors"/>
    <property type="match status" value="1"/>
</dbReference>
<feature type="chain" id="PRO_5015538413" evidence="2">
    <location>
        <begin position="24"/>
        <end position="205"/>
    </location>
</feature>
<dbReference type="InterPro" id="IPR029046">
    <property type="entry name" value="LolA/LolB/LppX"/>
</dbReference>
<dbReference type="PANTHER" id="PTHR35869:SF1">
    <property type="entry name" value="OUTER-MEMBRANE LIPOPROTEIN CARRIER PROTEIN"/>
    <property type="match status" value="1"/>
</dbReference>
<organism evidence="3 4">
    <name type="scientific">Allosphingosinicella humi</name>
    <dbReference type="NCBI Taxonomy" id="2068657"/>
    <lineage>
        <taxon>Bacteria</taxon>
        <taxon>Pseudomonadati</taxon>
        <taxon>Pseudomonadota</taxon>
        <taxon>Alphaproteobacteria</taxon>
        <taxon>Sphingomonadales</taxon>
        <taxon>Sphingomonadaceae</taxon>
        <taxon>Allosphingosinicella</taxon>
    </lineage>
</organism>
<dbReference type="CDD" id="cd16325">
    <property type="entry name" value="LolA"/>
    <property type="match status" value="1"/>
</dbReference>
<name>A0A2U2J6B3_9SPHN</name>